<dbReference type="SUPFAM" id="SSF57625">
    <property type="entry name" value="Invertebrate chitin-binding proteins"/>
    <property type="match status" value="1"/>
</dbReference>
<dbReference type="AlphaFoldDB" id="A0A1S3JKV3"/>
<dbReference type="Gene3D" id="2.170.140.10">
    <property type="entry name" value="Chitin binding domain"/>
    <property type="match status" value="1"/>
</dbReference>
<evidence type="ECO:0000313" key="3">
    <source>
        <dbReference type="Proteomes" id="UP000085678"/>
    </source>
</evidence>
<dbReference type="KEGG" id="lak:106173828"/>
<reference evidence="4" key="1">
    <citation type="submission" date="2025-08" db="UniProtKB">
        <authorList>
            <consortium name="RefSeq"/>
        </authorList>
    </citation>
    <scope>IDENTIFICATION</scope>
    <source>
        <tissue evidence="4">Gonads</tissue>
    </source>
</reference>
<dbReference type="GeneID" id="106173828"/>
<evidence type="ECO:0000313" key="4">
    <source>
        <dbReference type="RefSeq" id="XP_013410534.1"/>
    </source>
</evidence>
<feature type="chain" id="PRO_5010240966" evidence="1">
    <location>
        <begin position="30"/>
        <end position="271"/>
    </location>
</feature>
<dbReference type="InterPro" id="IPR036508">
    <property type="entry name" value="Chitin-bd_dom_sf"/>
</dbReference>
<sequence length="271" mass="29210">MITLSAQSRLAIFAFGVIAASFLVQELHGSHPCRECHTLASEASSLCYGGDFCGLLGDGMHQDCASCLSYVRCTNGVRENVQCPNGHVWNQASQQCDWPWVSGLTCKLTSSDIVTVSDYLRESGDWQMGGYDGMMYMQSLSISLMSDPVATPTACPNCITGKLKAPFPTSDVIRPGEACNGRFGDFQTCESCLKVAVCYSYPLPISFPCEAGKVYDPQAPNPTGNPTSKCLEPWKTNACSLTAQDQAAICSHYQGATPGSEAAMYYSTHCY</sequence>
<gene>
    <name evidence="4" type="primary">LOC106173828</name>
</gene>
<dbReference type="Proteomes" id="UP000085678">
    <property type="component" value="Unplaced"/>
</dbReference>
<proteinExistence type="predicted"/>
<dbReference type="RefSeq" id="XP_013410534.1">
    <property type="nucleotide sequence ID" value="XM_013555080.1"/>
</dbReference>
<dbReference type="InterPro" id="IPR002557">
    <property type="entry name" value="Chitin-bd_dom"/>
</dbReference>
<dbReference type="InParanoid" id="A0A1S3JKV3"/>
<dbReference type="GO" id="GO:0008061">
    <property type="term" value="F:chitin binding"/>
    <property type="evidence" value="ECO:0007669"/>
    <property type="project" value="InterPro"/>
</dbReference>
<accession>A0A1S3JKV3</accession>
<name>A0A1S3JKV3_LINAN</name>
<dbReference type="Pfam" id="PF01607">
    <property type="entry name" value="CBM_14"/>
    <property type="match status" value="1"/>
</dbReference>
<dbReference type="PROSITE" id="PS50940">
    <property type="entry name" value="CHIT_BIND_II"/>
    <property type="match status" value="1"/>
</dbReference>
<dbReference type="GO" id="GO:0005576">
    <property type="term" value="C:extracellular region"/>
    <property type="evidence" value="ECO:0007669"/>
    <property type="project" value="InterPro"/>
</dbReference>
<dbReference type="OrthoDB" id="6020543at2759"/>
<organism evidence="3 4">
    <name type="scientific">Lingula anatina</name>
    <name type="common">Brachiopod</name>
    <name type="synonym">Lingula unguis</name>
    <dbReference type="NCBI Taxonomy" id="7574"/>
    <lineage>
        <taxon>Eukaryota</taxon>
        <taxon>Metazoa</taxon>
        <taxon>Spiralia</taxon>
        <taxon>Lophotrochozoa</taxon>
        <taxon>Brachiopoda</taxon>
        <taxon>Linguliformea</taxon>
        <taxon>Lingulata</taxon>
        <taxon>Lingulida</taxon>
        <taxon>Linguloidea</taxon>
        <taxon>Lingulidae</taxon>
        <taxon>Lingula</taxon>
    </lineage>
</organism>
<evidence type="ECO:0000256" key="1">
    <source>
        <dbReference type="SAM" id="SignalP"/>
    </source>
</evidence>
<dbReference type="SMART" id="SM00494">
    <property type="entry name" value="ChtBD2"/>
    <property type="match status" value="1"/>
</dbReference>
<feature type="domain" description="Chitin-binding type-2" evidence="2">
    <location>
        <begin position="50"/>
        <end position="108"/>
    </location>
</feature>
<protein>
    <submittedName>
        <fullName evidence="4">Uncharacterized protein LOC106173828</fullName>
    </submittedName>
</protein>
<keyword evidence="3" id="KW-1185">Reference proteome</keyword>
<evidence type="ECO:0000259" key="2">
    <source>
        <dbReference type="PROSITE" id="PS50940"/>
    </source>
</evidence>
<feature type="signal peptide" evidence="1">
    <location>
        <begin position="1"/>
        <end position="29"/>
    </location>
</feature>
<keyword evidence="1" id="KW-0732">Signal</keyword>